<keyword evidence="4" id="KW-1185">Reference proteome</keyword>
<sequence length="63" mass="6665">MKKVLITLAIFFAMAGTANADPIFTPIFTYLFSVAGFTGAALSSISLIATARATRLIIGRGRQ</sequence>
<keyword evidence="2" id="KW-0732">Signal</keyword>
<reference evidence="3 4" key="1">
    <citation type="submission" date="2017-08" db="EMBL/GenBank/DDBJ databases">
        <title>Pleomorphomonas carboxidotrophicus sp. nov., a new mesophilic hydrogenogenic carboxidotroph.</title>
        <authorList>
            <person name="Esquivel-Elizondo S."/>
            <person name="Krajmalnik-Brown R."/>
            <person name="Maldonado J."/>
        </authorList>
    </citation>
    <scope>NUCLEOTIDE SEQUENCE [LARGE SCALE GENOMIC DNA]</scope>
    <source>
        <strain evidence="3 4">SVCO-16</strain>
    </source>
</reference>
<proteinExistence type="predicted"/>
<accession>A0A2G9WQ56</accession>
<dbReference type="Proteomes" id="UP000231070">
    <property type="component" value="Unassembled WGS sequence"/>
</dbReference>
<keyword evidence="1" id="KW-0812">Transmembrane</keyword>
<gene>
    <name evidence="3" type="ORF">CJ014_22930</name>
</gene>
<protein>
    <submittedName>
        <fullName evidence="3">Uncharacterized protein</fullName>
    </submittedName>
</protein>
<feature type="transmembrane region" description="Helical" evidence="1">
    <location>
        <begin position="30"/>
        <end position="53"/>
    </location>
</feature>
<dbReference type="EMBL" id="NQVN01000024">
    <property type="protein sequence ID" value="PIO96848.1"/>
    <property type="molecule type" value="Genomic_DNA"/>
</dbReference>
<evidence type="ECO:0000313" key="4">
    <source>
        <dbReference type="Proteomes" id="UP000231070"/>
    </source>
</evidence>
<feature type="signal peptide" evidence="2">
    <location>
        <begin position="1"/>
        <end position="20"/>
    </location>
</feature>
<feature type="chain" id="PRO_5013782483" evidence="2">
    <location>
        <begin position="21"/>
        <end position="63"/>
    </location>
</feature>
<keyword evidence="1" id="KW-1133">Transmembrane helix</keyword>
<evidence type="ECO:0000313" key="3">
    <source>
        <dbReference type="EMBL" id="PIO96848.1"/>
    </source>
</evidence>
<dbReference type="AlphaFoldDB" id="A0A2G9WQ56"/>
<keyword evidence="1" id="KW-0472">Membrane</keyword>
<organism evidence="3 4">
    <name type="scientific">Pleomorphomonas carboxyditropha</name>
    <dbReference type="NCBI Taxonomy" id="2023338"/>
    <lineage>
        <taxon>Bacteria</taxon>
        <taxon>Pseudomonadati</taxon>
        <taxon>Pseudomonadota</taxon>
        <taxon>Alphaproteobacteria</taxon>
        <taxon>Hyphomicrobiales</taxon>
        <taxon>Pleomorphomonadaceae</taxon>
        <taxon>Pleomorphomonas</taxon>
    </lineage>
</organism>
<evidence type="ECO:0000256" key="2">
    <source>
        <dbReference type="SAM" id="SignalP"/>
    </source>
</evidence>
<name>A0A2G9WQ56_9HYPH</name>
<comment type="caution">
    <text evidence="3">The sequence shown here is derived from an EMBL/GenBank/DDBJ whole genome shotgun (WGS) entry which is preliminary data.</text>
</comment>
<evidence type="ECO:0000256" key="1">
    <source>
        <dbReference type="SAM" id="Phobius"/>
    </source>
</evidence>